<dbReference type="Pfam" id="PF07859">
    <property type="entry name" value="Abhydrolase_3"/>
    <property type="match status" value="1"/>
</dbReference>
<comment type="caution">
    <text evidence="3">The sequence shown here is derived from an EMBL/GenBank/DDBJ whole genome shotgun (WGS) entry which is preliminary data.</text>
</comment>
<gene>
    <name evidence="3" type="ORF">ACFHYQ_27860</name>
</gene>
<protein>
    <submittedName>
        <fullName evidence="3">Alpha/beta hydrolase</fullName>
    </submittedName>
</protein>
<accession>A0ABV6UD39</accession>
<name>A0ABV6UD39_9ACTN</name>
<evidence type="ECO:0000313" key="4">
    <source>
        <dbReference type="Proteomes" id="UP001589870"/>
    </source>
</evidence>
<dbReference type="InterPro" id="IPR029058">
    <property type="entry name" value="AB_hydrolase_fold"/>
</dbReference>
<reference evidence="3 4" key="1">
    <citation type="submission" date="2024-09" db="EMBL/GenBank/DDBJ databases">
        <authorList>
            <person name="Sun Q."/>
            <person name="Mori K."/>
        </authorList>
    </citation>
    <scope>NUCLEOTIDE SEQUENCE [LARGE SCALE GENOMIC DNA]</scope>
    <source>
        <strain evidence="3 4">TBRC 1851</strain>
    </source>
</reference>
<dbReference type="PANTHER" id="PTHR48081">
    <property type="entry name" value="AB HYDROLASE SUPERFAMILY PROTEIN C4A8.06C"/>
    <property type="match status" value="1"/>
</dbReference>
<dbReference type="SUPFAM" id="SSF53474">
    <property type="entry name" value="alpha/beta-Hydrolases"/>
    <property type="match status" value="1"/>
</dbReference>
<feature type="domain" description="Alpha/beta hydrolase fold-3" evidence="2">
    <location>
        <begin position="111"/>
        <end position="318"/>
    </location>
</feature>
<dbReference type="GO" id="GO:0016787">
    <property type="term" value="F:hydrolase activity"/>
    <property type="evidence" value="ECO:0007669"/>
    <property type="project" value="UniProtKB-KW"/>
</dbReference>
<dbReference type="PANTHER" id="PTHR48081:SF8">
    <property type="entry name" value="ALPHA_BETA HYDROLASE FOLD-3 DOMAIN-CONTAINING PROTEIN-RELATED"/>
    <property type="match status" value="1"/>
</dbReference>
<dbReference type="Gene3D" id="3.40.50.1820">
    <property type="entry name" value="alpha/beta hydrolase"/>
    <property type="match status" value="1"/>
</dbReference>
<dbReference type="EMBL" id="JBHMQT010000067">
    <property type="protein sequence ID" value="MFC0866120.1"/>
    <property type="molecule type" value="Genomic_DNA"/>
</dbReference>
<sequence>MTVTPASINETPINEAPINEAPINAVPFDPALNEVLERMPRTAGPTPSLESIPAMRDAGRAMFMPSVAEIIGTREIDAEERTIPGPDGAPDLEITVLRPRGLSAPVPGLYNIHGGGMISGHRYMDTVRLVDLVAELGVVAVNVEYRLAPENPDPAPVEDCYAGLTWMSQNAAELGVDPGRIVVMGGSAGGGLSAGVALLARDRKGPHLAGQLLLCPMLDDTNTTVSSHQYDGIGTWPRAMNLLGWRALLGEKAGDPTADVSIYAAPARAADLSGLPPAFIEAGSAEMFRDEDVAYATRIWAAGGQAELHIWSGGFHGFDVFAPDHELTRAALAARLSWLRRTLQA</sequence>
<organism evidence="3 4">
    <name type="scientific">Sphaerimonospora cavernae</name>
    <dbReference type="NCBI Taxonomy" id="1740611"/>
    <lineage>
        <taxon>Bacteria</taxon>
        <taxon>Bacillati</taxon>
        <taxon>Actinomycetota</taxon>
        <taxon>Actinomycetes</taxon>
        <taxon>Streptosporangiales</taxon>
        <taxon>Streptosporangiaceae</taxon>
        <taxon>Sphaerimonospora</taxon>
    </lineage>
</organism>
<dbReference type="Proteomes" id="UP001589870">
    <property type="component" value="Unassembled WGS sequence"/>
</dbReference>
<proteinExistence type="predicted"/>
<dbReference type="InterPro" id="IPR013094">
    <property type="entry name" value="AB_hydrolase_3"/>
</dbReference>
<keyword evidence="1 3" id="KW-0378">Hydrolase</keyword>
<evidence type="ECO:0000313" key="3">
    <source>
        <dbReference type="EMBL" id="MFC0866120.1"/>
    </source>
</evidence>
<keyword evidence="4" id="KW-1185">Reference proteome</keyword>
<evidence type="ECO:0000259" key="2">
    <source>
        <dbReference type="Pfam" id="PF07859"/>
    </source>
</evidence>
<dbReference type="RefSeq" id="WP_394304118.1">
    <property type="nucleotide sequence ID" value="NZ_JBHMQT010000067.1"/>
</dbReference>
<evidence type="ECO:0000256" key="1">
    <source>
        <dbReference type="ARBA" id="ARBA00022801"/>
    </source>
</evidence>
<dbReference type="InterPro" id="IPR050300">
    <property type="entry name" value="GDXG_lipolytic_enzyme"/>
</dbReference>